<dbReference type="Pfam" id="PF00011">
    <property type="entry name" value="HSP20"/>
    <property type="match status" value="1"/>
</dbReference>
<dbReference type="PANTHER" id="PTHR11527">
    <property type="entry name" value="HEAT-SHOCK PROTEIN 20 FAMILY MEMBER"/>
    <property type="match status" value="1"/>
</dbReference>
<comment type="similarity">
    <text evidence="1 2">Belongs to the small heat shock protein (HSP20) family.</text>
</comment>
<gene>
    <name evidence="5" type="primary">hspA_6</name>
    <name evidence="5" type="ORF">Mal4_36540</name>
</gene>
<evidence type="ECO:0000256" key="2">
    <source>
        <dbReference type="RuleBase" id="RU003616"/>
    </source>
</evidence>
<dbReference type="InterPro" id="IPR008978">
    <property type="entry name" value="HSP20-like_chaperone"/>
</dbReference>
<accession>A0A517Z9Z7</accession>
<evidence type="ECO:0000256" key="1">
    <source>
        <dbReference type="PROSITE-ProRule" id="PRU00285"/>
    </source>
</evidence>
<keyword evidence="6" id="KW-1185">Reference proteome</keyword>
<dbReference type="KEGG" id="mri:Mal4_36540"/>
<evidence type="ECO:0000256" key="3">
    <source>
        <dbReference type="SAM" id="MobiDB-lite"/>
    </source>
</evidence>
<evidence type="ECO:0000259" key="4">
    <source>
        <dbReference type="PROSITE" id="PS01031"/>
    </source>
</evidence>
<dbReference type="OrthoDB" id="288864at2"/>
<evidence type="ECO:0000313" key="5">
    <source>
        <dbReference type="EMBL" id="QDU39315.1"/>
    </source>
</evidence>
<dbReference type="InterPro" id="IPR031107">
    <property type="entry name" value="Small_HSP"/>
</dbReference>
<feature type="region of interest" description="Disordered" evidence="3">
    <location>
        <begin position="141"/>
        <end position="177"/>
    </location>
</feature>
<dbReference type="InterPro" id="IPR002068">
    <property type="entry name" value="A-crystallin/Hsp20_dom"/>
</dbReference>
<dbReference type="Gene3D" id="2.60.40.790">
    <property type="match status" value="1"/>
</dbReference>
<evidence type="ECO:0000313" key="6">
    <source>
        <dbReference type="Proteomes" id="UP000320496"/>
    </source>
</evidence>
<dbReference type="Proteomes" id="UP000320496">
    <property type="component" value="Chromosome"/>
</dbReference>
<dbReference type="AlphaFoldDB" id="A0A517Z9Z7"/>
<reference evidence="5 6" key="1">
    <citation type="submission" date="2019-02" db="EMBL/GenBank/DDBJ databases">
        <title>Deep-cultivation of Planctomycetes and their phenomic and genomic characterization uncovers novel biology.</title>
        <authorList>
            <person name="Wiegand S."/>
            <person name="Jogler M."/>
            <person name="Boedeker C."/>
            <person name="Pinto D."/>
            <person name="Vollmers J."/>
            <person name="Rivas-Marin E."/>
            <person name="Kohn T."/>
            <person name="Peeters S.H."/>
            <person name="Heuer A."/>
            <person name="Rast P."/>
            <person name="Oberbeckmann S."/>
            <person name="Bunk B."/>
            <person name="Jeske O."/>
            <person name="Meyerdierks A."/>
            <person name="Storesund J.E."/>
            <person name="Kallscheuer N."/>
            <person name="Luecker S."/>
            <person name="Lage O.M."/>
            <person name="Pohl T."/>
            <person name="Merkel B.J."/>
            <person name="Hornburger P."/>
            <person name="Mueller R.-W."/>
            <person name="Bruemmer F."/>
            <person name="Labrenz M."/>
            <person name="Spormann A.M."/>
            <person name="Op den Camp H."/>
            <person name="Overmann J."/>
            <person name="Amann R."/>
            <person name="Jetten M.S.M."/>
            <person name="Mascher T."/>
            <person name="Medema M.H."/>
            <person name="Devos D.P."/>
            <person name="Kaster A.-K."/>
            <person name="Ovreas L."/>
            <person name="Rohde M."/>
            <person name="Galperin M.Y."/>
            <person name="Jogler C."/>
        </authorList>
    </citation>
    <scope>NUCLEOTIDE SEQUENCE [LARGE SCALE GENOMIC DNA]</scope>
    <source>
        <strain evidence="5 6">Mal4</strain>
    </source>
</reference>
<dbReference type="CDD" id="cd06464">
    <property type="entry name" value="ACD_sHsps-like"/>
    <property type="match status" value="1"/>
</dbReference>
<feature type="compositionally biased region" description="Low complexity" evidence="3">
    <location>
        <begin position="156"/>
        <end position="177"/>
    </location>
</feature>
<protein>
    <submittedName>
        <fullName evidence="5">Spore protein SP21</fullName>
    </submittedName>
</protein>
<dbReference type="PROSITE" id="PS01031">
    <property type="entry name" value="SHSP"/>
    <property type="match status" value="1"/>
</dbReference>
<dbReference type="RefSeq" id="WP_145370514.1">
    <property type="nucleotide sequence ID" value="NZ_CP036275.1"/>
</dbReference>
<name>A0A517Z9Z7_9PLAN</name>
<dbReference type="SUPFAM" id="SSF49764">
    <property type="entry name" value="HSP20-like chaperones"/>
    <property type="match status" value="1"/>
</dbReference>
<organism evidence="5 6">
    <name type="scientific">Maioricimonas rarisocia</name>
    <dbReference type="NCBI Taxonomy" id="2528026"/>
    <lineage>
        <taxon>Bacteria</taxon>
        <taxon>Pseudomonadati</taxon>
        <taxon>Planctomycetota</taxon>
        <taxon>Planctomycetia</taxon>
        <taxon>Planctomycetales</taxon>
        <taxon>Planctomycetaceae</taxon>
        <taxon>Maioricimonas</taxon>
    </lineage>
</organism>
<dbReference type="EMBL" id="CP036275">
    <property type="protein sequence ID" value="QDU39315.1"/>
    <property type="molecule type" value="Genomic_DNA"/>
</dbReference>
<sequence length="177" mass="18343">MSAADQPGTSYPLGQYLENLRHELDRWLESARSGKGQVFGEGSGAAAVDIVERPEDVLIRVDVPGVPHDAIEVSITGNMLSVKGSYPETVLGEGERAHLSERPRGPFNRSIPLPASVEGENVQAELHGGILTITVAKNAPKSRTVPISVPSKQDSDAVASGPAAAGAATADPTSGEG</sequence>
<feature type="domain" description="SHSP" evidence="4">
    <location>
        <begin position="39"/>
        <end position="150"/>
    </location>
</feature>
<proteinExistence type="inferred from homology"/>